<dbReference type="InterPro" id="IPR053392">
    <property type="entry name" value="Transposase_IS30-like"/>
</dbReference>
<gene>
    <name evidence="7" type="ORF">JWH11_00620</name>
</gene>
<dbReference type="RefSeq" id="WP_230434039.1">
    <property type="nucleotide sequence ID" value="NZ_JAFFQH010000113.1"/>
</dbReference>
<dbReference type="PROSITE" id="PS01043">
    <property type="entry name" value="TRANSPOSASE_IS30"/>
    <property type="match status" value="1"/>
</dbReference>
<dbReference type="EMBL" id="JAFFQI010000126">
    <property type="protein sequence ID" value="MCD0264975.1"/>
    <property type="molecule type" value="Genomic_DNA"/>
</dbReference>
<dbReference type="InterPro" id="IPR001584">
    <property type="entry name" value="Integrase_cat-core"/>
</dbReference>
<keyword evidence="8" id="KW-1185">Reference proteome</keyword>
<evidence type="ECO:0000259" key="6">
    <source>
        <dbReference type="PROSITE" id="PS50994"/>
    </source>
</evidence>
<dbReference type="InterPro" id="IPR001598">
    <property type="entry name" value="Transposase_IS30_CS"/>
</dbReference>
<dbReference type="InterPro" id="IPR051917">
    <property type="entry name" value="Transposase-Integrase"/>
</dbReference>
<evidence type="ECO:0000313" key="8">
    <source>
        <dbReference type="Proteomes" id="UP001430396"/>
    </source>
</evidence>
<evidence type="ECO:0000256" key="2">
    <source>
        <dbReference type="ARBA" id="ARBA00006363"/>
    </source>
</evidence>
<accession>A0ABS8NPJ2</accession>
<dbReference type="Gene3D" id="3.30.420.10">
    <property type="entry name" value="Ribonuclease H-like superfamily/Ribonuclease H"/>
    <property type="match status" value="1"/>
</dbReference>
<dbReference type="Pfam" id="PF13936">
    <property type="entry name" value="HTH_38"/>
    <property type="match status" value="1"/>
</dbReference>
<keyword evidence="3" id="KW-0815">Transposition</keyword>
<evidence type="ECO:0000256" key="4">
    <source>
        <dbReference type="ARBA" id="ARBA00023125"/>
    </source>
</evidence>
<evidence type="ECO:0000313" key="7">
    <source>
        <dbReference type="EMBL" id="MCD0264975.1"/>
    </source>
</evidence>
<dbReference type="PANTHER" id="PTHR10948:SF23">
    <property type="entry name" value="TRANSPOSASE INSI FOR INSERTION SEQUENCE ELEMENT IS30A-RELATED"/>
    <property type="match status" value="1"/>
</dbReference>
<comment type="function">
    <text evidence="1">Required for the transposition of the insertion element.</text>
</comment>
<dbReference type="NCBIfam" id="NF033563">
    <property type="entry name" value="transpos_IS30"/>
    <property type="match status" value="1"/>
</dbReference>
<feature type="domain" description="Integrase catalytic" evidence="6">
    <location>
        <begin position="174"/>
        <end position="327"/>
    </location>
</feature>
<dbReference type="PANTHER" id="PTHR10948">
    <property type="entry name" value="TRANSPOSASE"/>
    <property type="match status" value="1"/>
</dbReference>
<reference evidence="7" key="1">
    <citation type="submission" date="2021-02" db="EMBL/GenBank/DDBJ databases">
        <title>Copper resistance gene diversity in local Xanthomonas species at agrochemical polluted sites in Trinidad, Trinidad and Tobago.</title>
        <authorList>
            <person name="Ramnarine S.D.B.J."/>
            <person name="Ramsubhag A."/>
            <person name="Jayaraman J."/>
        </authorList>
    </citation>
    <scope>NUCLEOTIDE SEQUENCE</scope>
    <source>
        <strain evidence="7">CaNP6A</strain>
    </source>
</reference>
<evidence type="ECO:0000256" key="5">
    <source>
        <dbReference type="ARBA" id="ARBA00023172"/>
    </source>
</evidence>
<protein>
    <submittedName>
        <fullName evidence="7">IS30 family transposase</fullName>
    </submittedName>
</protein>
<comment type="caution">
    <text evidence="7">The sequence shown here is derived from an EMBL/GenBank/DDBJ whole genome shotgun (WGS) entry which is preliminary data.</text>
</comment>
<dbReference type="InterPro" id="IPR025246">
    <property type="entry name" value="IS30-like_HTH"/>
</dbReference>
<dbReference type="SUPFAM" id="SSF53098">
    <property type="entry name" value="Ribonuclease H-like"/>
    <property type="match status" value="1"/>
</dbReference>
<evidence type="ECO:0000256" key="3">
    <source>
        <dbReference type="ARBA" id="ARBA00022578"/>
    </source>
</evidence>
<keyword evidence="4" id="KW-0238">DNA-binding</keyword>
<organism evidence="7 8">
    <name type="scientific">Xanthomonas melonis</name>
    <dbReference type="NCBI Taxonomy" id="56456"/>
    <lineage>
        <taxon>Bacteria</taxon>
        <taxon>Pseudomonadati</taxon>
        <taxon>Pseudomonadota</taxon>
        <taxon>Gammaproteobacteria</taxon>
        <taxon>Lysobacterales</taxon>
        <taxon>Lysobacteraceae</taxon>
        <taxon>Xanthomonas</taxon>
    </lineage>
</organism>
<sequence length="338" mass="38507">MGKQYSHLSPEERAVLQVERDRGTSLRAIGRRLGRSASTLSREIGRLQSSRYSAHSAAANYRTRRVRSVRARVLAQGTAMFAFVHDRLVFDRWSPQQIAATLRVMHPDDARQRVSHETIYAAIYAHPRGALKKALVQALRQGKPTRGLRRTTAAQRSWVPEELRIVHRPEHVEQRLVPGHWEGDLIKGAFNRSCVGTLVERKTRFVVLCKMDGCTAEAALEGFTRQMKKLPTFLRQSLTYDRGTELTCHEELADRLNIDIWFADPHAPWQRGSNENTNGLLRQFLPKGVDLSQASQEYLNHVAKLMNGRPRKTLDWMTPAAALEKEILEFKSRVALDS</sequence>
<keyword evidence="5" id="KW-0233">DNA recombination</keyword>
<dbReference type="InterPro" id="IPR036397">
    <property type="entry name" value="RNaseH_sf"/>
</dbReference>
<proteinExistence type="inferred from homology"/>
<evidence type="ECO:0000256" key="1">
    <source>
        <dbReference type="ARBA" id="ARBA00002190"/>
    </source>
</evidence>
<name>A0ABS8NPJ2_9XANT</name>
<dbReference type="InterPro" id="IPR012337">
    <property type="entry name" value="RNaseH-like_sf"/>
</dbReference>
<dbReference type="Proteomes" id="UP001430396">
    <property type="component" value="Unassembled WGS sequence"/>
</dbReference>
<comment type="similarity">
    <text evidence="2">Belongs to the transposase IS30 family.</text>
</comment>
<dbReference type="PROSITE" id="PS50994">
    <property type="entry name" value="INTEGRASE"/>
    <property type="match status" value="1"/>
</dbReference>